<evidence type="ECO:0000259" key="1">
    <source>
        <dbReference type="SMART" id="SM00849"/>
    </source>
</evidence>
<feature type="domain" description="Metallo-beta-lactamase" evidence="1">
    <location>
        <begin position="14"/>
        <end position="234"/>
    </location>
</feature>
<evidence type="ECO:0000313" key="2">
    <source>
        <dbReference type="EMBL" id="MFC4360148.1"/>
    </source>
</evidence>
<comment type="caution">
    <text evidence="2">The sequence shown here is derived from an EMBL/GenBank/DDBJ whole genome shotgun (WGS) entry which is preliminary data.</text>
</comment>
<dbReference type="InterPro" id="IPR050662">
    <property type="entry name" value="Sec-metab_biosynth-thioest"/>
</dbReference>
<dbReference type="InterPro" id="IPR001279">
    <property type="entry name" value="Metallo-B-lactamas"/>
</dbReference>
<sequence>MKRIQLANRAFEGRNDVYLLPGEPTVLVDAGIATDAGRDALRAGLAEAGLAVEDVDEVLVTHWHYDHTGLAGEIQAESGATVRAHAADAPLVAGDEAAVADEAARTRRRLDEWGLPHGPREELLDFFDTHEDIRGTPCEVTPFDGGDVLDLGERSFEVVHLPGHAAGLSAFETAGETLDSDAPGRHAFVGDAILPKYTPNVGGADVRVEDPLATYAESLVEVVERDWARAWPGHRDPIDDPAGRAREILAHHRERTERVVSVLDEHGPCDAWTVSAHLFGDLSDIHILHGPGEAFAHLDHLASAGVVECDEGGAESGGHRYALVEAEPDVAALFPATE</sequence>
<protein>
    <submittedName>
        <fullName evidence="2">MBL fold metallo-hydrolase</fullName>
    </submittedName>
</protein>
<accession>A0ABD5PH91</accession>
<name>A0ABD5PH91_9EURY</name>
<dbReference type="Pfam" id="PF00753">
    <property type="entry name" value="Lactamase_B"/>
    <property type="match status" value="1"/>
</dbReference>
<reference evidence="2 3" key="1">
    <citation type="journal article" date="2019" name="Int. J. Syst. Evol. Microbiol.">
        <title>The Global Catalogue of Microorganisms (GCM) 10K type strain sequencing project: providing services to taxonomists for standard genome sequencing and annotation.</title>
        <authorList>
            <consortium name="The Broad Institute Genomics Platform"/>
            <consortium name="The Broad Institute Genome Sequencing Center for Infectious Disease"/>
            <person name="Wu L."/>
            <person name="Ma J."/>
        </authorList>
    </citation>
    <scope>NUCLEOTIDE SEQUENCE [LARGE SCALE GENOMIC DNA]</scope>
    <source>
        <strain evidence="2 3">CGMCC 1.12553</strain>
    </source>
</reference>
<dbReference type="PANTHER" id="PTHR23131">
    <property type="entry name" value="ENDORIBONUCLEASE LACTB2"/>
    <property type="match status" value="1"/>
</dbReference>
<dbReference type="EMBL" id="JBHSDS010000010">
    <property type="protein sequence ID" value="MFC4360148.1"/>
    <property type="molecule type" value="Genomic_DNA"/>
</dbReference>
<keyword evidence="3" id="KW-1185">Reference proteome</keyword>
<dbReference type="CDD" id="cd07725">
    <property type="entry name" value="TTHA1429-like_MBL-fold"/>
    <property type="match status" value="1"/>
</dbReference>
<proteinExistence type="predicted"/>
<dbReference type="Gene3D" id="3.60.15.10">
    <property type="entry name" value="Ribonuclease Z/Hydroxyacylglutathione hydrolase-like"/>
    <property type="match status" value="1"/>
</dbReference>
<dbReference type="SUPFAM" id="SSF56281">
    <property type="entry name" value="Metallo-hydrolase/oxidoreductase"/>
    <property type="match status" value="1"/>
</dbReference>
<dbReference type="SMART" id="SM00849">
    <property type="entry name" value="Lactamase_B"/>
    <property type="match status" value="1"/>
</dbReference>
<gene>
    <name evidence="2" type="ORF">ACFO0N_19540</name>
</gene>
<dbReference type="RefSeq" id="WP_267623158.1">
    <property type="nucleotide sequence ID" value="NZ_JAODIW010000008.1"/>
</dbReference>
<organism evidence="2 3">
    <name type="scientific">Halobium salinum</name>
    <dbReference type="NCBI Taxonomy" id="1364940"/>
    <lineage>
        <taxon>Archaea</taxon>
        <taxon>Methanobacteriati</taxon>
        <taxon>Methanobacteriota</taxon>
        <taxon>Stenosarchaea group</taxon>
        <taxon>Halobacteria</taxon>
        <taxon>Halobacteriales</taxon>
        <taxon>Haloferacaceae</taxon>
        <taxon>Halobium</taxon>
    </lineage>
</organism>
<dbReference type="AlphaFoldDB" id="A0ABD5PH91"/>
<dbReference type="PANTHER" id="PTHR23131:SF4">
    <property type="entry name" value="METALLO-BETA-LACTAMASE SUPERFAMILY POTEIN"/>
    <property type="match status" value="1"/>
</dbReference>
<dbReference type="InterPro" id="IPR036866">
    <property type="entry name" value="RibonucZ/Hydroxyglut_hydro"/>
</dbReference>
<dbReference type="Proteomes" id="UP001595921">
    <property type="component" value="Unassembled WGS sequence"/>
</dbReference>
<evidence type="ECO:0000313" key="3">
    <source>
        <dbReference type="Proteomes" id="UP001595921"/>
    </source>
</evidence>